<dbReference type="Ensembl" id="ENSCSAVT00000008441.1">
    <property type="protein sequence ID" value="ENSCSAVP00000008333.1"/>
    <property type="gene ID" value="ENSCSAVG00000004955.1"/>
</dbReference>
<protein>
    <submittedName>
        <fullName evidence="2">Uncharacterized protein</fullName>
    </submittedName>
</protein>
<sequence length="181" mass="20685">MSFMSARSQFMDDNSNVVDCCFTKQTPRVREVIEQKCYTTLENTGLLQKASENISKADSSQSTKGNSMHAMQTNNGPMRETVKPLCNSAYEQERDTVQQSQVDLTGKWNLANNEKDSFNHELNTHETVSTTLRSQISSENEHIEWTCTDNNSQLDQLRRKRSCEIGSDQEISKRQKQNHAN</sequence>
<accession>H2YSM3</accession>
<reference evidence="3" key="1">
    <citation type="submission" date="2003-08" db="EMBL/GenBank/DDBJ databases">
        <authorList>
            <person name="Birren B."/>
            <person name="Nusbaum C."/>
            <person name="Abebe A."/>
            <person name="Abouelleil A."/>
            <person name="Adekoya E."/>
            <person name="Ait-zahra M."/>
            <person name="Allen N."/>
            <person name="Allen T."/>
            <person name="An P."/>
            <person name="Anderson M."/>
            <person name="Anderson S."/>
            <person name="Arachchi H."/>
            <person name="Armbruster J."/>
            <person name="Bachantsang P."/>
            <person name="Baldwin J."/>
            <person name="Barry A."/>
            <person name="Bayul T."/>
            <person name="Blitshsteyn B."/>
            <person name="Bloom T."/>
            <person name="Blye J."/>
            <person name="Boguslavskiy L."/>
            <person name="Borowsky M."/>
            <person name="Boukhgalter B."/>
            <person name="Brunache A."/>
            <person name="Butler J."/>
            <person name="Calixte N."/>
            <person name="Calvo S."/>
            <person name="Camarata J."/>
            <person name="Campo K."/>
            <person name="Chang J."/>
            <person name="Cheshatsang Y."/>
            <person name="Citroen M."/>
            <person name="Collymore A."/>
            <person name="Considine T."/>
            <person name="Cook A."/>
            <person name="Cooke P."/>
            <person name="Corum B."/>
            <person name="Cuomo C."/>
            <person name="David R."/>
            <person name="Dawoe T."/>
            <person name="Degray S."/>
            <person name="Dodge S."/>
            <person name="Dooley K."/>
            <person name="Dorje P."/>
            <person name="Dorjee K."/>
            <person name="Dorris L."/>
            <person name="Duffey N."/>
            <person name="Dupes A."/>
            <person name="Elkins T."/>
            <person name="Engels R."/>
            <person name="Erickson J."/>
            <person name="Farina A."/>
            <person name="Faro S."/>
            <person name="Ferreira P."/>
            <person name="Fischer H."/>
            <person name="Fitzgerald M."/>
            <person name="Foley K."/>
            <person name="Gage D."/>
            <person name="Galagan J."/>
            <person name="Gearin G."/>
            <person name="Gnerre S."/>
            <person name="Gnirke A."/>
            <person name="Goyette A."/>
            <person name="Graham J."/>
            <person name="Grandbois E."/>
            <person name="Gyaltsen K."/>
            <person name="Hafez N."/>
            <person name="Hagopian D."/>
            <person name="Hagos B."/>
            <person name="Hall J."/>
            <person name="Hatcher B."/>
            <person name="Heller A."/>
            <person name="Higgins H."/>
            <person name="Honan T."/>
            <person name="Horn A."/>
            <person name="Houde N."/>
            <person name="Hughes L."/>
            <person name="Hulme W."/>
            <person name="Husby E."/>
            <person name="Iliev I."/>
            <person name="Jaffe D."/>
            <person name="Jones C."/>
            <person name="Kamal M."/>
            <person name="Kamat A."/>
            <person name="Kamvysselis M."/>
            <person name="Karlsson E."/>
            <person name="Kells C."/>
            <person name="Kieu A."/>
            <person name="Kisner P."/>
            <person name="Kodira C."/>
            <person name="Kulbokas E."/>
            <person name="Labutti K."/>
            <person name="Lama D."/>
            <person name="Landers T."/>
            <person name="Leger J."/>
            <person name="Levine S."/>
            <person name="Lewis D."/>
            <person name="Lewis T."/>
            <person name="Lindblad-toh K."/>
            <person name="Liu X."/>
            <person name="Lokyitsang T."/>
            <person name="Lokyitsang Y."/>
            <person name="Lucien O."/>
            <person name="Lui A."/>
            <person name="Ma L.J."/>
            <person name="Mabbitt R."/>
            <person name="Macdonald J."/>
            <person name="Maclean C."/>
            <person name="Major J."/>
            <person name="Manning J."/>
            <person name="Marabella R."/>
            <person name="Maru K."/>
            <person name="Matthews C."/>
            <person name="Mauceli E."/>
            <person name="Mccarthy M."/>
            <person name="Mcdonough S."/>
            <person name="Mcghee T."/>
            <person name="Meldrim J."/>
            <person name="Meneus L."/>
            <person name="Mesirov J."/>
            <person name="Mihalev A."/>
            <person name="Mihova T."/>
            <person name="Mikkelsen T."/>
            <person name="Mlenga V."/>
            <person name="Moru K."/>
            <person name="Mozes J."/>
            <person name="Mulrain L."/>
            <person name="Munson G."/>
            <person name="Naylor J."/>
            <person name="Newes C."/>
            <person name="Nguyen C."/>
            <person name="Nguyen N."/>
            <person name="Nguyen T."/>
            <person name="Nicol R."/>
            <person name="Nielsen C."/>
            <person name="Nizzari M."/>
            <person name="Norbu C."/>
            <person name="Norbu N."/>
            <person name="O'donnell P."/>
            <person name="Okoawo O."/>
            <person name="O'leary S."/>
            <person name="Omotosho B."/>
            <person name="O'neill K."/>
            <person name="Osman S."/>
            <person name="Parker S."/>
            <person name="Perrin D."/>
            <person name="Phunkhang P."/>
            <person name="Piqani B."/>
            <person name="Purcell S."/>
            <person name="Rachupka T."/>
            <person name="Ramasamy U."/>
            <person name="Rameau R."/>
            <person name="Ray V."/>
            <person name="Raymond C."/>
            <person name="Retta R."/>
            <person name="Richardson S."/>
            <person name="Rise C."/>
            <person name="Rodriguez J."/>
            <person name="Rogers J."/>
            <person name="Rogov P."/>
            <person name="Rutman M."/>
            <person name="Schupbach R."/>
            <person name="Seaman C."/>
            <person name="Settipalli S."/>
            <person name="Sharpe T."/>
            <person name="Sheridan J."/>
            <person name="Sherpa N."/>
            <person name="Shi J."/>
            <person name="Smirnov S."/>
            <person name="Smith C."/>
            <person name="Sougnez C."/>
            <person name="Spencer B."/>
            <person name="Stalker J."/>
            <person name="Stange-thomann N."/>
            <person name="Stavropoulos S."/>
            <person name="Stetson K."/>
            <person name="Stone C."/>
            <person name="Stone S."/>
            <person name="Stubbs M."/>
            <person name="Talamas J."/>
            <person name="Tchuinga P."/>
            <person name="Tenzing P."/>
            <person name="Tesfaye S."/>
            <person name="Theodore J."/>
            <person name="Thoulutsang Y."/>
            <person name="Topham K."/>
            <person name="Towey S."/>
            <person name="Tsamla T."/>
            <person name="Tsomo N."/>
            <person name="Vallee D."/>
            <person name="Vassiliev H."/>
            <person name="Venkataraman V."/>
            <person name="Vinson J."/>
            <person name="Vo A."/>
            <person name="Wade C."/>
            <person name="Wang S."/>
            <person name="Wangchuk T."/>
            <person name="Wangdi T."/>
            <person name="Whittaker C."/>
            <person name="Wilkinson J."/>
            <person name="Wu Y."/>
            <person name="Wyman D."/>
            <person name="Yadav S."/>
            <person name="Yang S."/>
            <person name="Yang X."/>
            <person name="Yeager S."/>
            <person name="Yee E."/>
            <person name="Young G."/>
            <person name="Zainoun J."/>
            <person name="Zembeck L."/>
            <person name="Zimmer A."/>
            <person name="Zody M."/>
            <person name="Lander E."/>
        </authorList>
    </citation>
    <scope>NUCLEOTIDE SEQUENCE [LARGE SCALE GENOMIC DNA]</scope>
</reference>
<dbReference type="InParanoid" id="H2YSM3"/>
<evidence type="ECO:0000256" key="1">
    <source>
        <dbReference type="SAM" id="MobiDB-lite"/>
    </source>
</evidence>
<proteinExistence type="predicted"/>
<dbReference type="HOGENOM" id="CLU_1488532_0_0_1"/>
<feature type="region of interest" description="Disordered" evidence="1">
    <location>
        <begin position="57"/>
        <end position="78"/>
    </location>
</feature>
<evidence type="ECO:0000313" key="3">
    <source>
        <dbReference type="Proteomes" id="UP000007875"/>
    </source>
</evidence>
<keyword evidence="3" id="KW-1185">Reference proteome</keyword>
<reference evidence="2" key="3">
    <citation type="submission" date="2025-09" db="UniProtKB">
        <authorList>
            <consortium name="Ensembl"/>
        </authorList>
    </citation>
    <scope>IDENTIFICATION</scope>
</reference>
<reference evidence="2" key="2">
    <citation type="submission" date="2025-08" db="UniProtKB">
        <authorList>
            <consortium name="Ensembl"/>
        </authorList>
    </citation>
    <scope>IDENTIFICATION</scope>
</reference>
<organism evidence="2 3">
    <name type="scientific">Ciona savignyi</name>
    <name type="common">Pacific transparent sea squirt</name>
    <dbReference type="NCBI Taxonomy" id="51511"/>
    <lineage>
        <taxon>Eukaryota</taxon>
        <taxon>Metazoa</taxon>
        <taxon>Chordata</taxon>
        <taxon>Tunicata</taxon>
        <taxon>Ascidiacea</taxon>
        <taxon>Phlebobranchia</taxon>
        <taxon>Cionidae</taxon>
        <taxon>Ciona</taxon>
    </lineage>
</organism>
<dbReference type="Proteomes" id="UP000007875">
    <property type="component" value="Unassembled WGS sequence"/>
</dbReference>
<feature type="compositionally biased region" description="Polar residues" evidence="1">
    <location>
        <begin position="57"/>
        <end position="76"/>
    </location>
</feature>
<dbReference type="AlphaFoldDB" id="H2YSM3"/>
<evidence type="ECO:0000313" key="2">
    <source>
        <dbReference type="Ensembl" id="ENSCSAVP00000008333.1"/>
    </source>
</evidence>
<name>H2YSM3_CIOSA</name>